<dbReference type="FunFam" id="3.10.310.40:FF:000001">
    <property type="entry name" value="Alanine--tRNA ligase"/>
    <property type="match status" value="1"/>
</dbReference>
<comment type="catalytic activity">
    <reaction evidence="12 13">
        <text>tRNA(Ala) + L-alanine + ATP = L-alanyl-tRNA(Ala) + AMP + diphosphate</text>
        <dbReference type="Rhea" id="RHEA:12540"/>
        <dbReference type="Rhea" id="RHEA-COMP:9657"/>
        <dbReference type="Rhea" id="RHEA-COMP:9923"/>
        <dbReference type="ChEBI" id="CHEBI:30616"/>
        <dbReference type="ChEBI" id="CHEBI:33019"/>
        <dbReference type="ChEBI" id="CHEBI:57972"/>
        <dbReference type="ChEBI" id="CHEBI:78442"/>
        <dbReference type="ChEBI" id="CHEBI:78497"/>
        <dbReference type="ChEBI" id="CHEBI:456215"/>
        <dbReference type="EC" id="6.1.1.7"/>
    </reaction>
</comment>
<evidence type="ECO:0000256" key="4">
    <source>
        <dbReference type="ARBA" id="ARBA00022723"/>
    </source>
</evidence>
<dbReference type="InterPro" id="IPR002318">
    <property type="entry name" value="Ala-tRNA-lgiase_IIc"/>
</dbReference>
<evidence type="ECO:0000256" key="6">
    <source>
        <dbReference type="ARBA" id="ARBA00022833"/>
    </source>
</evidence>
<dbReference type="HAMAP" id="MF_00036_B">
    <property type="entry name" value="Ala_tRNA_synth_B"/>
    <property type="match status" value="1"/>
</dbReference>
<dbReference type="Pfam" id="PF07973">
    <property type="entry name" value="tRNA_SAD"/>
    <property type="match status" value="1"/>
</dbReference>
<comment type="subcellular location">
    <subcellularLocation>
        <location evidence="13">Cytoplasm</location>
    </subcellularLocation>
</comment>
<evidence type="ECO:0000256" key="11">
    <source>
        <dbReference type="ARBA" id="ARBA00024779"/>
    </source>
</evidence>
<evidence type="ECO:0000256" key="14">
    <source>
        <dbReference type="SAM" id="Coils"/>
    </source>
</evidence>
<dbReference type="Pfam" id="PF02272">
    <property type="entry name" value="DHHA1"/>
    <property type="match status" value="1"/>
</dbReference>
<accession>A0A6C7E7J5</accession>
<dbReference type="Gene3D" id="3.30.980.10">
    <property type="entry name" value="Threonyl-trna Synthetase, Chain A, domain 2"/>
    <property type="match status" value="1"/>
</dbReference>
<comment type="cofactor">
    <cofactor evidence="13">
        <name>Zn(2+)</name>
        <dbReference type="ChEBI" id="CHEBI:29105"/>
    </cofactor>
    <text evidence="13">Binds 1 zinc ion per subunit.</text>
</comment>
<dbReference type="PANTHER" id="PTHR11777">
    <property type="entry name" value="ALANYL-TRNA SYNTHETASE"/>
    <property type="match status" value="1"/>
</dbReference>
<dbReference type="Gene3D" id="3.30.930.10">
    <property type="entry name" value="Bira Bifunctional Protein, Domain 2"/>
    <property type="match status" value="1"/>
</dbReference>
<dbReference type="Gene3D" id="2.40.30.130">
    <property type="match status" value="1"/>
</dbReference>
<feature type="binding site" evidence="13">
    <location>
        <position position="672"/>
    </location>
    <ligand>
        <name>Zn(2+)</name>
        <dbReference type="ChEBI" id="CHEBI:29105"/>
    </ligand>
</feature>
<dbReference type="InterPro" id="IPR018162">
    <property type="entry name" value="Ala-tRNA-ligase_IIc_anticod-bd"/>
</dbReference>
<keyword evidence="3 13" id="KW-0436">Ligase</keyword>
<keyword evidence="17" id="KW-1185">Reference proteome</keyword>
<dbReference type="GO" id="GO:0005524">
    <property type="term" value="F:ATP binding"/>
    <property type="evidence" value="ECO:0007669"/>
    <property type="project" value="UniProtKB-UniRule"/>
</dbReference>
<evidence type="ECO:0000256" key="10">
    <source>
        <dbReference type="ARBA" id="ARBA00023146"/>
    </source>
</evidence>
<name>A0A6C7E7J5_ILUCY</name>
<keyword evidence="8 13" id="KW-0694">RNA-binding</keyword>
<dbReference type="PRINTS" id="PR00980">
    <property type="entry name" value="TRNASYNTHALA"/>
</dbReference>
<gene>
    <name evidence="13 16" type="primary">alaS</name>
    <name evidence="16" type="ORF">YM304_20290</name>
</gene>
<evidence type="ECO:0000259" key="15">
    <source>
        <dbReference type="PROSITE" id="PS50860"/>
    </source>
</evidence>
<feature type="binding site" evidence="13">
    <location>
        <position position="676"/>
    </location>
    <ligand>
        <name>Zn(2+)</name>
        <dbReference type="ChEBI" id="CHEBI:29105"/>
    </ligand>
</feature>
<dbReference type="CDD" id="cd00673">
    <property type="entry name" value="AlaRS_core"/>
    <property type="match status" value="1"/>
</dbReference>
<dbReference type="PROSITE" id="PS50860">
    <property type="entry name" value="AA_TRNA_LIGASE_II_ALA"/>
    <property type="match status" value="1"/>
</dbReference>
<dbReference type="GO" id="GO:0006419">
    <property type="term" value="P:alanyl-tRNA aminoacylation"/>
    <property type="evidence" value="ECO:0007669"/>
    <property type="project" value="UniProtKB-UniRule"/>
</dbReference>
<dbReference type="AlphaFoldDB" id="A0A6C7E7J5"/>
<dbReference type="GO" id="GO:0004813">
    <property type="term" value="F:alanine-tRNA ligase activity"/>
    <property type="evidence" value="ECO:0007669"/>
    <property type="project" value="UniProtKB-UniRule"/>
</dbReference>
<dbReference type="InterPro" id="IPR045864">
    <property type="entry name" value="aa-tRNA-synth_II/BPL/LPL"/>
</dbReference>
<dbReference type="Gene3D" id="6.10.250.550">
    <property type="match status" value="1"/>
</dbReference>
<dbReference type="GO" id="GO:0000049">
    <property type="term" value="F:tRNA binding"/>
    <property type="evidence" value="ECO:0007669"/>
    <property type="project" value="UniProtKB-KW"/>
</dbReference>
<keyword evidence="10 13" id="KW-0030">Aminoacyl-tRNA synthetase</keyword>
<keyword evidence="13" id="KW-0963">Cytoplasm</keyword>
<reference evidence="16 17" key="1">
    <citation type="journal article" date="2013" name="Int. J. Syst. Evol. Microbiol.">
        <title>Ilumatobacter nonamiense sp. nov. and Ilumatobacter coccineum sp. nov., isolated from seashore sand.</title>
        <authorList>
            <person name="Matsumoto A."/>
            <person name="Kasai H."/>
            <person name="Matsuo Y."/>
            <person name="Shizuri Y."/>
            <person name="Ichikawa N."/>
            <person name="Fujita N."/>
            <person name="Omura S."/>
            <person name="Takahashi Y."/>
        </authorList>
    </citation>
    <scope>NUCLEOTIDE SEQUENCE [LARGE SCALE GENOMIC DNA]</scope>
    <source>
        <strain evidence="17">NBRC 103263 / KCTC 29153 / YM16-304</strain>
    </source>
</reference>
<feature type="binding site" evidence="13">
    <location>
        <position position="575"/>
    </location>
    <ligand>
        <name>Zn(2+)</name>
        <dbReference type="ChEBI" id="CHEBI:29105"/>
    </ligand>
</feature>
<proteinExistence type="inferred from homology"/>
<keyword evidence="4 13" id="KW-0479">Metal-binding</keyword>
<dbReference type="SUPFAM" id="SSF55186">
    <property type="entry name" value="ThrRS/AlaRS common domain"/>
    <property type="match status" value="1"/>
</dbReference>
<sequence>MTADQLRDSFTGFFAERGHTVVPSASLIPHDPTVMFNVAGMVPFKSYFVGDEQAPYDRAVSSQKCARAGGKHNDLDDVGRTKRHLVFFEMLGNFSFGDYFKTDAIPWSWELMTSDPSQGGWGFDGDQLWVTVHETDDEAEQIWHEQVGVPMERIQRLGDKDNYWQMGDTGPCGPCSEIHIDRGAAFGPDGGPLNDPAGDRFMEIWNLVFMQFNQASDGTRTPLPTPSIDTGAGLERILTLKQGVDSVWETDLMQPMIDVAQSLTGKRYLVGDYDDRDSFGLRVLAEHARSGAMLVNDGVFPSNEARGYVLRRIIRRAVRFAYLLGTDKLVMPTLTETAIGVMANAYPDLRKNQDFIVNVIANEEERFRHTLKNGLSILDGELSDGDGGDKKELSGSTAFLLHDTYGFPLELTQEIASERSVEVDLEGFRSEMTAQRERAKASAKGAVDDATLGGYREIVEQFGVTDFVGYTDDESESRVLAVIDGPDADDGSATVEIFLDRTPFYAESGGQVGDTGTIVTETGRAEVLDTTFALPQLRRHTARVVEGTVTAGQTATATIDIDRRNQIRRNHTGTHLLHHALRVVLGDHVKQAGSHVGPDRLRFDFSHYDAVTPEQIAEIEKIANTETLTNEPTRAFETTKDEAEALGAIAFFGDKYGDIVRVLEAGSTVELCGGTHVKATGDIGTVKVVSESSIGSNLRRIEAVTGEASVALLQHDEALIADVAGLVGTGADDVLGGVQRKLDEIKSLNDEIKSLRSQIAMGRATEIAAIANDGVVVTRVDGLAPGDLRELAIAVRQQPNVDLVVLIGETSTGGVTLVAAVPPNSDKPASALLKDAAKAVGGGGGGKGDIATAGGKNPDGITEALGLAAAAIPAFLGE</sequence>
<dbReference type="GO" id="GO:0002161">
    <property type="term" value="F:aminoacyl-tRNA deacylase activity"/>
    <property type="evidence" value="ECO:0007669"/>
    <property type="project" value="TreeGrafter"/>
</dbReference>
<dbReference type="FunFam" id="3.30.930.10:FF:000004">
    <property type="entry name" value="Alanine--tRNA ligase"/>
    <property type="match status" value="1"/>
</dbReference>
<evidence type="ECO:0000313" key="16">
    <source>
        <dbReference type="EMBL" id="BAN02343.1"/>
    </source>
</evidence>
<keyword evidence="2 13" id="KW-0820">tRNA-binding</keyword>
<dbReference type="SMART" id="SM00863">
    <property type="entry name" value="tRNA_SAD"/>
    <property type="match status" value="1"/>
</dbReference>
<comment type="function">
    <text evidence="11 13">Catalyzes the attachment of alanine to tRNA(Ala) in a two-step reaction: alanine is first activated by ATP to form Ala-AMP and then transferred to the acceptor end of tRNA(Ala). Also edits incorrectly charged Ser-tRNA(Ala) and Gly-tRNA(Ala) via its editing domain.</text>
</comment>
<keyword evidence="14" id="KW-0175">Coiled coil</keyword>
<dbReference type="InterPro" id="IPR023033">
    <property type="entry name" value="Ala_tRNA_ligase_euk/bac"/>
</dbReference>
<feature type="binding site" evidence="13">
    <location>
        <position position="571"/>
    </location>
    <ligand>
        <name>Zn(2+)</name>
        <dbReference type="ChEBI" id="CHEBI:29105"/>
    </ligand>
</feature>
<protein>
    <recommendedName>
        <fullName evidence="13">Alanine--tRNA ligase</fullName>
        <ecNumber evidence="13">6.1.1.7</ecNumber>
    </recommendedName>
    <alternativeName>
        <fullName evidence="13">Alanyl-tRNA synthetase</fullName>
        <shortName evidence="13">AlaRS</shortName>
    </alternativeName>
</protein>
<keyword evidence="5 13" id="KW-0547">Nucleotide-binding</keyword>
<dbReference type="Gene3D" id="3.30.54.20">
    <property type="match status" value="1"/>
</dbReference>
<dbReference type="EC" id="6.1.1.7" evidence="13"/>
<dbReference type="GO" id="GO:0008270">
    <property type="term" value="F:zinc ion binding"/>
    <property type="evidence" value="ECO:0007669"/>
    <property type="project" value="UniProtKB-UniRule"/>
</dbReference>
<keyword evidence="9 13" id="KW-0648">Protein biosynthesis</keyword>
<dbReference type="Proteomes" id="UP000011863">
    <property type="component" value="Chromosome"/>
</dbReference>
<evidence type="ECO:0000256" key="5">
    <source>
        <dbReference type="ARBA" id="ARBA00022741"/>
    </source>
</evidence>
<dbReference type="PANTHER" id="PTHR11777:SF9">
    <property type="entry name" value="ALANINE--TRNA LIGASE, CYTOPLASMIC"/>
    <property type="match status" value="1"/>
</dbReference>
<dbReference type="SUPFAM" id="SSF101353">
    <property type="entry name" value="Putative anticodon-binding domain of alanyl-tRNA synthetase (AlaRS)"/>
    <property type="match status" value="1"/>
</dbReference>
<comment type="domain">
    <text evidence="13">Consists of three domains; the N-terminal catalytic domain, the editing domain and the C-terminal C-Ala domain. The editing domain removes incorrectly charged amino acids, while the C-Ala domain, along with tRNA(Ala), serves as a bridge to cooperatively bring together the editing and aminoacylation centers thus stimulating deacylation of misacylated tRNAs.</text>
</comment>
<evidence type="ECO:0000256" key="3">
    <source>
        <dbReference type="ARBA" id="ARBA00022598"/>
    </source>
</evidence>
<keyword evidence="7 13" id="KW-0067">ATP-binding</keyword>
<dbReference type="EMBL" id="AP012057">
    <property type="protein sequence ID" value="BAN02343.1"/>
    <property type="molecule type" value="Genomic_DNA"/>
</dbReference>
<evidence type="ECO:0000256" key="13">
    <source>
        <dbReference type="HAMAP-Rule" id="MF_00036"/>
    </source>
</evidence>
<dbReference type="Pfam" id="PF01411">
    <property type="entry name" value="tRNA-synt_2c"/>
    <property type="match status" value="1"/>
</dbReference>
<evidence type="ECO:0000256" key="2">
    <source>
        <dbReference type="ARBA" id="ARBA00022555"/>
    </source>
</evidence>
<dbReference type="InterPro" id="IPR012947">
    <property type="entry name" value="tRNA_SAD"/>
</dbReference>
<dbReference type="InterPro" id="IPR009000">
    <property type="entry name" value="Transl_B-barrel_sf"/>
</dbReference>
<comment type="similarity">
    <text evidence="1 13">Belongs to the class-II aminoacyl-tRNA synthetase family.</text>
</comment>
<keyword evidence="6 13" id="KW-0862">Zinc</keyword>
<evidence type="ECO:0000256" key="7">
    <source>
        <dbReference type="ARBA" id="ARBA00022840"/>
    </source>
</evidence>
<evidence type="ECO:0000256" key="12">
    <source>
        <dbReference type="ARBA" id="ARBA00048300"/>
    </source>
</evidence>
<dbReference type="KEGG" id="aym:YM304_20290"/>
<organism evidence="16 17">
    <name type="scientific">Ilumatobacter coccineus (strain NBRC 103263 / KCTC 29153 / YM16-304)</name>
    <dbReference type="NCBI Taxonomy" id="1313172"/>
    <lineage>
        <taxon>Bacteria</taxon>
        <taxon>Bacillati</taxon>
        <taxon>Actinomycetota</taxon>
        <taxon>Acidimicrobiia</taxon>
        <taxon>Acidimicrobiales</taxon>
        <taxon>Ilumatobacteraceae</taxon>
        <taxon>Ilumatobacter</taxon>
    </lineage>
</organism>
<evidence type="ECO:0000256" key="1">
    <source>
        <dbReference type="ARBA" id="ARBA00008226"/>
    </source>
</evidence>
<feature type="coiled-coil region" evidence="14">
    <location>
        <begin position="738"/>
        <end position="765"/>
    </location>
</feature>
<dbReference type="NCBIfam" id="TIGR00344">
    <property type="entry name" value="alaS"/>
    <property type="match status" value="1"/>
</dbReference>
<evidence type="ECO:0000256" key="9">
    <source>
        <dbReference type="ARBA" id="ARBA00022917"/>
    </source>
</evidence>
<evidence type="ECO:0000313" key="17">
    <source>
        <dbReference type="Proteomes" id="UP000011863"/>
    </source>
</evidence>
<dbReference type="SUPFAM" id="SSF55681">
    <property type="entry name" value="Class II aaRS and biotin synthetases"/>
    <property type="match status" value="1"/>
</dbReference>
<evidence type="ECO:0000256" key="8">
    <source>
        <dbReference type="ARBA" id="ARBA00022884"/>
    </source>
</evidence>
<dbReference type="SUPFAM" id="SSF50447">
    <property type="entry name" value="Translation proteins"/>
    <property type="match status" value="1"/>
</dbReference>
<dbReference type="Gene3D" id="3.10.310.40">
    <property type="match status" value="1"/>
</dbReference>
<dbReference type="InterPro" id="IPR050058">
    <property type="entry name" value="Ala-tRNA_ligase"/>
</dbReference>
<dbReference type="InterPro" id="IPR003156">
    <property type="entry name" value="DHHA1_dom"/>
</dbReference>
<feature type="domain" description="Alanyl-transfer RNA synthetases family profile" evidence="15">
    <location>
        <begin position="1"/>
        <end position="715"/>
    </location>
</feature>
<dbReference type="OrthoDB" id="9803884at2"/>
<dbReference type="InterPro" id="IPR018165">
    <property type="entry name" value="Ala-tRNA-synth_IIc_core"/>
</dbReference>
<dbReference type="FunFam" id="3.30.980.10:FF:000004">
    <property type="entry name" value="Alanine--tRNA ligase, cytoplasmic"/>
    <property type="match status" value="1"/>
</dbReference>
<dbReference type="GO" id="GO:0005829">
    <property type="term" value="C:cytosol"/>
    <property type="evidence" value="ECO:0007669"/>
    <property type="project" value="TreeGrafter"/>
</dbReference>
<dbReference type="InterPro" id="IPR018164">
    <property type="entry name" value="Ala-tRNA-synth_IIc_N"/>
</dbReference>
<dbReference type="InterPro" id="IPR018163">
    <property type="entry name" value="Thr/Ala-tRNA-synth_IIc_edit"/>
</dbReference>